<feature type="transmembrane region" description="Helical" evidence="1">
    <location>
        <begin position="36"/>
        <end position="55"/>
    </location>
</feature>
<dbReference type="EMBL" id="KV428004">
    <property type="protein sequence ID" value="KZT44560.1"/>
    <property type="molecule type" value="Genomic_DNA"/>
</dbReference>
<keyword evidence="1" id="KW-1133">Transmembrane helix</keyword>
<name>A0A166JB69_9AGAM</name>
<evidence type="ECO:0000313" key="2">
    <source>
        <dbReference type="EMBL" id="KZT44560.1"/>
    </source>
</evidence>
<keyword evidence="1" id="KW-0812">Transmembrane</keyword>
<keyword evidence="1" id="KW-0472">Membrane</keyword>
<proteinExistence type="predicted"/>
<evidence type="ECO:0000313" key="3">
    <source>
        <dbReference type="Proteomes" id="UP000076798"/>
    </source>
</evidence>
<gene>
    <name evidence="2" type="ORF">SISSUDRAFT_1039100</name>
</gene>
<protein>
    <submittedName>
        <fullName evidence="2">Uncharacterized protein</fullName>
    </submittedName>
</protein>
<keyword evidence="3" id="KW-1185">Reference proteome</keyword>
<dbReference type="Proteomes" id="UP000076798">
    <property type="component" value="Unassembled WGS sequence"/>
</dbReference>
<feature type="transmembrane region" description="Helical" evidence="1">
    <location>
        <begin position="12"/>
        <end position="30"/>
    </location>
</feature>
<evidence type="ECO:0000256" key="1">
    <source>
        <dbReference type="SAM" id="Phobius"/>
    </source>
</evidence>
<sequence length="120" mass="13057">MLTSLGDLKVPTLSVMVGLLACVWTVSLRWEKRKLTISSAIWVSFFGGTIAYKTLRKCTLSRPFALSQAILHSATILQHPATQDFPNLLPLLDHSFRSAFGAMGLHSSQHSDILATSACG</sequence>
<accession>A0A166JB69</accession>
<dbReference type="OrthoDB" id="1641132at2759"/>
<organism evidence="2 3">
    <name type="scientific">Sistotremastrum suecicum HHB10207 ss-3</name>
    <dbReference type="NCBI Taxonomy" id="1314776"/>
    <lineage>
        <taxon>Eukaryota</taxon>
        <taxon>Fungi</taxon>
        <taxon>Dikarya</taxon>
        <taxon>Basidiomycota</taxon>
        <taxon>Agaricomycotina</taxon>
        <taxon>Agaricomycetes</taxon>
        <taxon>Sistotremastrales</taxon>
        <taxon>Sistotremastraceae</taxon>
        <taxon>Sistotremastrum</taxon>
    </lineage>
</organism>
<dbReference type="AlphaFoldDB" id="A0A166JB69"/>
<reference evidence="2 3" key="1">
    <citation type="journal article" date="2016" name="Mol. Biol. Evol.">
        <title>Comparative Genomics of Early-Diverging Mushroom-Forming Fungi Provides Insights into the Origins of Lignocellulose Decay Capabilities.</title>
        <authorList>
            <person name="Nagy L.G."/>
            <person name="Riley R."/>
            <person name="Tritt A."/>
            <person name="Adam C."/>
            <person name="Daum C."/>
            <person name="Floudas D."/>
            <person name="Sun H."/>
            <person name="Yadav J.S."/>
            <person name="Pangilinan J."/>
            <person name="Larsson K.H."/>
            <person name="Matsuura K."/>
            <person name="Barry K."/>
            <person name="Labutti K."/>
            <person name="Kuo R."/>
            <person name="Ohm R.A."/>
            <person name="Bhattacharya S.S."/>
            <person name="Shirouzu T."/>
            <person name="Yoshinaga Y."/>
            <person name="Martin F.M."/>
            <person name="Grigoriev I.V."/>
            <person name="Hibbett D.S."/>
        </authorList>
    </citation>
    <scope>NUCLEOTIDE SEQUENCE [LARGE SCALE GENOMIC DNA]</scope>
    <source>
        <strain evidence="2 3">HHB10207 ss-3</strain>
    </source>
</reference>